<evidence type="ECO:0000256" key="5">
    <source>
        <dbReference type="ARBA" id="ARBA00023242"/>
    </source>
</evidence>
<evidence type="ECO:0000256" key="1">
    <source>
        <dbReference type="ARBA" id="ARBA00004123"/>
    </source>
</evidence>
<keyword evidence="4" id="KW-0804">Transcription</keyword>
<dbReference type="FunCoup" id="G8JT07">
    <property type="interactions" value="243"/>
</dbReference>
<dbReference type="STRING" id="931890.G8JT07"/>
<dbReference type="InterPro" id="IPR006809">
    <property type="entry name" value="TAFII28_dom"/>
</dbReference>
<evidence type="ECO:0000313" key="7">
    <source>
        <dbReference type="EMBL" id="AET39160.1"/>
    </source>
</evidence>
<dbReference type="EMBL" id="CP002500">
    <property type="protein sequence ID" value="AET39160.1"/>
    <property type="molecule type" value="Genomic_DNA"/>
</dbReference>
<dbReference type="Gene3D" id="1.10.20.10">
    <property type="entry name" value="Histone, subunit A"/>
    <property type="match status" value="1"/>
</dbReference>
<dbReference type="OMA" id="GNGWMFR"/>
<gene>
    <name evidence="7" type="ordered locus">Ecym_4081</name>
</gene>
<dbReference type="PANTHER" id="PTHR13218">
    <property type="entry name" value="TRANSCRIPTION INITIATION FACTOR TFIID SUBUNIT 11-RELATED"/>
    <property type="match status" value="1"/>
</dbReference>
<dbReference type="GO" id="GO:0003682">
    <property type="term" value="F:chromatin binding"/>
    <property type="evidence" value="ECO:0007669"/>
    <property type="project" value="EnsemblFungi"/>
</dbReference>
<dbReference type="SUPFAM" id="SSF47113">
    <property type="entry name" value="Histone-fold"/>
    <property type="match status" value="1"/>
</dbReference>
<accession>G8JT07</accession>
<evidence type="ECO:0000256" key="2">
    <source>
        <dbReference type="ARBA" id="ARBA00009788"/>
    </source>
</evidence>
<dbReference type="RefSeq" id="XP_003645977.1">
    <property type="nucleotide sequence ID" value="XM_003645929.1"/>
</dbReference>
<dbReference type="GO" id="GO:0045944">
    <property type="term" value="P:positive regulation of transcription by RNA polymerase II"/>
    <property type="evidence" value="ECO:0007669"/>
    <property type="project" value="EnsemblFungi"/>
</dbReference>
<reference evidence="8" key="1">
    <citation type="journal article" date="2012" name="G3 (Bethesda)">
        <title>Pichia sorbitophila, an interspecies yeast hybrid reveals early steps of genome resolution following polyploidization.</title>
        <authorList>
            <person name="Leh Louis V."/>
            <person name="Despons L."/>
            <person name="Friedrich A."/>
            <person name="Martin T."/>
            <person name="Durrens P."/>
            <person name="Casaregola S."/>
            <person name="Neuveglise C."/>
            <person name="Fairhead C."/>
            <person name="Marck C."/>
            <person name="Cruz J.A."/>
            <person name="Straub M.L."/>
            <person name="Kugler V."/>
            <person name="Sacerdot C."/>
            <person name="Uzunov Z."/>
            <person name="Thierry A."/>
            <person name="Weiss S."/>
            <person name="Bleykasten C."/>
            <person name="De Montigny J."/>
            <person name="Jacques N."/>
            <person name="Jung P."/>
            <person name="Lemaire M."/>
            <person name="Mallet S."/>
            <person name="Morel G."/>
            <person name="Richard G.F."/>
            <person name="Sarkar A."/>
            <person name="Savel G."/>
            <person name="Schacherer J."/>
            <person name="Seret M.L."/>
            <person name="Talla E."/>
            <person name="Samson G."/>
            <person name="Jubin C."/>
            <person name="Poulain J."/>
            <person name="Vacherie B."/>
            <person name="Barbe V."/>
            <person name="Pelletier E."/>
            <person name="Sherman D.J."/>
            <person name="Westhof E."/>
            <person name="Weissenbach J."/>
            <person name="Baret P.V."/>
            <person name="Wincker P."/>
            <person name="Gaillardin C."/>
            <person name="Dujon B."/>
            <person name="Souciet J.L."/>
        </authorList>
    </citation>
    <scope>NUCLEOTIDE SEQUENCE [LARGE SCALE GENOMIC DNA]</scope>
    <source>
        <strain evidence="8">CBS 270.75 / DBVPG 7215 / KCTC 17166 / NRRL Y-17582</strain>
    </source>
</reference>
<dbReference type="HOGENOM" id="CLU_048787_0_0_1"/>
<dbReference type="KEGG" id="erc:Ecym_4081"/>
<dbReference type="CDD" id="cd08048">
    <property type="entry name" value="HFD_TAF11"/>
    <property type="match status" value="1"/>
</dbReference>
<keyword evidence="3" id="KW-0805">Transcription regulation</keyword>
<keyword evidence="8" id="KW-1185">Reference proteome</keyword>
<evidence type="ECO:0000313" key="8">
    <source>
        <dbReference type="Proteomes" id="UP000006790"/>
    </source>
</evidence>
<sequence>MAETHGPLDKIPMENYPPQVTYANYMAIKHMIDQVINEDQEYVNWKLKNHRTGGTMDKYLNTYLKTADEETQSEEYEKHPRKKRKFGEVNEVPKDMKFPRDIYEEYIQELPRPRELDQQEVKKLFVDHLDEEQMNRYEVFKRTSLAKNQVKKISGIVTNQTVAANVNLLLGGIGKIFVGEVVEKAIDVKLKWLMGLMANRFYDRRVIGNKLKKHLKKLTLLVETEESIDDSVDEQESDTYYDDDKGEVVFVQMSNKLLKSTKNTEEIRRGIIKQYNELVTQFNAVDVSVEKYMNSPLLPEHIREAWRLYRLENDTVSSAQWRTQGEGNGLLFR</sequence>
<protein>
    <recommendedName>
        <fullName evidence="6">TAFII28-like protein domain-containing protein</fullName>
    </recommendedName>
</protein>
<comment type="similarity">
    <text evidence="2">Belongs to the TAF11 family.</text>
</comment>
<dbReference type="InterPro" id="IPR009072">
    <property type="entry name" value="Histone-fold"/>
</dbReference>
<feature type="domain" description="TAFII28-like protein" evidence="6">
    <location>
        <begin position="125"/>
        <end position="192"/>
    </location>
</feature>
<dbReference type="InterPro" id="IPR045127">
    <property type="entry name" value="TAF11-like"/>
</dbReference>
<dbReference type="eggNOG" id="KOG3219">
    <property type="taxonomic scope" value="Eukaryota"/>
</dbReference>
<evidence type="ECO:0000256" key="4">
    <source>
        <dbReference type="ARBA" id="ARBA00023163"/>
    </source>
</evidence>
<dbReference type="GO" id="GO:0046982">
    <property type="term" value="F:protein heterodimerization activity"/>
    <property type="evidence" value="ECO:0007669"/>
    <property type="project" value="InterPro"/>
</dbReference>
<evidence type="ECO:0000256" key="3">
    <source>
        <dbReference type="ARBA" id="ARBA00023015"/>
    </source>
</evidence>
<keyword evidence="5" id="KW-0539">Nucleus</keyword>
<dbReference type="Proteomes" id="UP000006790">
    <property type="component" value="Chromosome 4"/>
</dbReference>
<dbReference type="GeneID" id="11471181"/>
<dbReference type="PANTHER" id="PTHR13218:SF8">
    <property type="entry name" value="TRANSCRIPTION INITIATION FACTOR TFIID SUBUNIT 11"/>
    <property type="match status" value="1"/>
</dbReference>
<name>G8JT07_ERECY</name>
<dbReference type="GO" id="GO:0051123">
    <property type="term" value="P:RNA polymerase II preinitiation complex assembly"/>
    <property type="evidence" value="ECO:0007669"/>
    <property type="project" value="EnsemblFungi"/>
</dbReference>
<organism evidence="7 8">
    <name type="scientific">Eremothecium cymbalariae (strain CBS 270.75 / DBVPG 7215 / KCTC 17166 / NRRL Y-17582)</name>
    <name type="common">Yeast</name>
    <dbReference type="NCBI Taxonomy" id="931890"/>
    <lineage>
        <taxon>Eukaryota</taxon>
        <taxon>Fungi</taxon>
        <taxon>Dikarya</taxon>
        <taxon>Ascomycota</taxon>
        <taxon>Saccharomycotina</taxon>
        <taxon>Saccharomycetes</taxon>
        <taxon>Saccharomycetales</taxon>
        <taxon>Saccharomycetaceae</taxon>
        <taxon>Eremothecium</taxon>
    </lineage>
</organism>
<dbReference type="AlphaFoldDB" id="G8JT07"/>
<dbReference type="OrthoDB" id="28335at2759"/>
<evidence type="ECO:0000259" key="6">
    <source>
        <dbReference type="Pfam" id="PF04719"/>
    </source>
</evidence>
<dbReference type="Pfam" id="PF04719">
    <property type="entry name" value="TAFII28"/>
    <property type="match status" value="1"/>
</dbReference>
<dbReference type="InParanoid" id="G8JT07"/>
<dbReference type="GO" id="GO:0016251">
    <property type="term" value="F:RNA polymerase II general transcription initiation factor activity"/>
    <property type="evidence" value="ECO:0007669"/>
    <property type="project" value="TreeGrafter"/>
</dbReference>
<comment type="subcellular location">
    <subcellularLocation>
        <location evidence="1">Nucleus</location>
    </subcellularLocation>
</comment>
<proteinExistence type="inferred from homology"/>
<dbReference type="GO" id="GO:0005669">
    <property type="term" value="C:transcription factor TFIID complex"/>
    <property type="evidence" value="ECO:0007669"/>
    <property type="project" value="EnsemblFungi"/>
</dbReference>